<feature type="domain" description="DUF559" evidence="1">
    <location>
        <begin position="13"/>
        <end position="119"/>
    </location>
</feature>
<protein>
    <recommendedName>
        <fullName evidence="1">DUF559 domain-containing protein</fullName>
    </recommendedName>
</protein>
<evidence type="ECO:0000259" key="1">
    <source>
        <dbReference type="Pfam" id="PF04480"/>
    </source>
</evidence>
<evidence type="ECO:0000313" key="3">
    <source>
        <dbReference type="Proteomes" id="UP000177457"/>
    </source>
</evidence>
<dbReference type="PANTHER" id="PTHR38590">
    <property type="entry name" value="BLL0828 PROTEIN"/>
    <property type="match status" value="1"/>
</dbReference>
<dbReference type="PANTHER" id="PTHR38590:SF1">
    <property type="entry name" value="BLL0828 PROTEIN"/>
    <property type="match status" value="1"/>
</dbReference>
<accession>A0A1F6MER0</accession>
<dbReference type="SUPFAM" id="SSF52980">
    <property type="entry name" value="Restriction endonuclease-like"/>
    <property type="match status" value="1"/>
</dbReference>
<evidence type="ECO:0000313" key="2">
    <source>
        <dbReference type="EMBL" id="OGH70142.1"/>
    </source>
</evidence>
<dbReference type="CDD" id="cd01038">
    <property type="entry name" value="Endonuclease_DUF559"/>
    <property type="match status" value="1"/>
</dbReference>
<dbReference type="EMBL" id="MFQE01000054">
    <property type="protein sequence ID" value="OGH70142.1"/>
    <property type="molecule type" value="Genomic_DNA"/>
</dbReference>
<name>A0A1F6MER0_9BACT</name>
<sequence>MESIGRYMNQASLRERRRDLRKFQTRAEGILWSKLRREQLGVKFRRQFNIDHFIVDFYCHALKLIIELDGWQHGSPGNQEYDQRRDAYLRAKGYTMLRYQNIQIKYELDAVVQDIMNNVERLLLLEKTPPNLP</sequence>
<dbReference type="Pfam" id="PF04480">
    <property type="entry name" value="DUF559"/>
    <property type="match status" value="1"/>
</dbReference>
<comment type="caution">
    <text evidence="2">The sequence shown here is derived from an EMBL/GenBank/DDBJ whole genome shotgun (WGS) entry which is preliminary data.</text>
</comment>
<dbReference type="InterPro" id="IPR011335">
    <property type="entry name" value="Restrct_endonuc-II-like"/>
</dbReference>
<dbReference type="InterPro" id="IPR007569">
    <property type="entry name" value="DUF559"/>
</dbReference>
<dbReference type="AlphaFoldDB" id="A0A1F6MER0"/>
<dbReference type="STRING" id="1798683.A3C90_00655"/>
<dbReference type="Gene3D" id="3.40.960.10">
    <property type="entry name" value="VSR Endonuclease"/>
    <property type="match status" value="1"/>
</dbReference>
<gene>
    <name evidence="2" type="ORF">A3C90_00655</name>
</gene>
<organism evidence="2 3">
    <name type="scientific">Candidatus Magasanikbacteria bacterium RIFCSPHIGHO2_02_FULL_51_14</name>
    <dbReference type="NCBI Taxonomy" id="1798683"/>
    <lineage>
        <taxon>Bacteria</taxon>
        <taxon>Candidatus Magasanikiibacteriota</taxon>
    </lineage>
</organism>
<reference evidence="2 3" key="1">
    <citation type="journal article" date="2016" name="Nat. Commun.">
        <title>Thousands of microbial genomes shed light on interconnected biogeochemical processes in an aquifer system.</title>
        <authorList>
            <person name="Anantharaman K."/>
            <person name="Brown C.T."/>
            <person name="Hug L.A."/>
            <person name="Sharon I."/>
            <person name="Castelle C.J."/>
            <person name="Probst A.J."/>
            <person name="Thomas B.C."/>
            <person name="Singh A."/>
            <person name="Wilkins M.J."/>
            <person name="Karaoz U."/>
            <person name="Brodie E.L."/>
            <person name="Williams K.H."/>
            <person name="Hubbard S.S."/>
            <person name="Banfield J.F."/>
        </authorList>
    </citation>
    <scope>NUCLEOTIDE SEQUENCE [LARGE SCALE GENOMIC DNA]</scope>
</reference>
<proteinExistence type="predicted"/>
<dbReference type="Proteomes" id="UP000177457">
    <property type="component" value="Unassembled WGS sequence"/>
</dbReference>
<dbReference type="InterPro" id="IPR047216">
    <property type="entry name" value="Endonuclease_DUF559_bact"/>
</dbReference>